<reference evidence="1" key="2">
    <citation type="submission" date="2020-11" db="EMBL/GenBank/DDBJ databases">
        <authorList>
            <consortium name="DOE Joint Genome Institute"/>
            <person name="Kuo A."/>
            <person name="Miyauchi S."/>
            <person name="Kiss E."/>
            <person name="Drula E."/>
            <person name="Kohler A."/>
            <person name="Sanchez-Garcia M."/>
            <person name="Andreopoulos B."/>
            <person name="Barry K.W."/>
            <person name="Bonito G."/>
            <person name="Buee M."/>
            <person name="Carver A."/>
            <person name="Chen C."/>
            <person name="Cichocki N."/>
            <person name="Clum A."/>
            <person name="Culley D."/>
            <person name="Crous P.W."/>
            <person name="Fauchery L."/>
            <person name="Girlanda M."/>
            <person name="Hayes R."/>
            <person name="Keri Z."/>
            <person name="Labutti K."/>
            <person name="Lipzen A."/>
            <person name="Lombard V."/>
            <person name="Magnuson J."/>
            <person name="Maillard F."/>
            <person name="Morin E."/>
            <person name="Murat C."/>
            <person name="Nolan M."/>
            <person name="Ohm R."/>
            <person name="Pangilinan J."/>
            <person name="Pereira M."/>
            <person name="Perotto S."/>
            <person name="Peter M."/>
            <person name="Riley R."/>
            <person name="Sitrit Y."/>
            <person name="Stielow B."/>
            <person name="Szollosi G."/>
            <person name="Zifcakova L."/>
            <person name="Stursova M."/>
            <person name="Spatafora J.W."/>
            <person name="Tedersoo L."/>
            <person name="Vaario L.-M."/>
            <person name="Yamada A."/>
            <person name="Yan M."/>
            <person name="Wang P."/>
            <person name="Xu J."/>
            <person name="Bruns T."/>
            <person name="Baldrian P."/>
            <person name="Vilgalys R."/>
            <person name="Henrissat B."/>
            <person name="Grigoriev I.V."/>
            <person name="Hibbett D."/>
            <person name="Nagy L.G."/>
            <person name="Martin F.M."/>
        </authorList>
    </citation>
    <scope>NUCLEOTIDE SEQUENCE</scope>
    <source>
        <strain evidence="1">UH-Tt-Lm1</strain>
    </source>
</reference>
<evidence type="ECO:0000313" key="1">
    <source>
        <dbReference type="EMBL" id="KAF9789229.1"/>
    </source>
</evidence>
<dbReference type="Proteomes" id="UP000736335">
    <property type="component" value="Unassembled WGS sequence"/>
</dbReference>
<accession>A0A9P6HKN3</accession>
<evidence type="ECO:0000313" key="2">
    <source>
        <dbReference type="Proteomes" id="UP000736335"/>
    </source>
</evidence>
<proteinExistence type="predicted"/>
<organism evidence="1 2">
    <name type="scientific">Thelephora terrestris</name>
    <dbReference type="NCBI Taxonomy" id="56493"/>
    <lineage>
        <taxon>Eukaryota</taxon>
        <taxon>Fungi</taxon>
        <taxon>Dikarya</taxon>
        <taxon>Basidiomycota</taxon>
        <taxon>Agaricomycotina</taxon>
        <taxon>Agaricomycetes</taxon>
        <taxon>Thelephorales</taxon>
        <taxon>Thelephoraceae</taxon>
        <taxon>Thelephora</taxon>
    </lineage>
</organism>
<keyword evidence="2" id="KW-1185">Reference proteome</keyword>
<protein>
    <submittedName>
        <fullName evidence="1">Uncharacterized protein</fullName>
    </submittedName>
</protein>
<comment type="caution">
    <text evidence="1">The sequence shown here is derived from an EMBL/GenBank/DDBJ whole genome shotgun (WGS) entry which is preliminary data.</text>
</comment>
<gene>
    <name evidence="1" type="ORF">BJ322DRAFT_527488</name>
</gene>
<sequence length="372" mass="41389">MKVYSFLDVLSHDPAVTSSIFRNKDFIPLRCYPILNSERPHQIQTGYDTSSDLADALQGGYCSRRTLKVGMQTKFWPWQGVSQSDLEFRLAERSTPSSCTTEPDIRGEQSRHPAACRKGAPIMGVRTLVYSASVISSGPIGILDRGSPLNQHRNRNTIPTPGTAEGILFGYYSHPNYAQSEGTHITSCQWTHQVSQCSRSYTSSFPPPVRSNSRPDEMISWHGLFAEDQQPTHQFCNAFPGLHAQTLCHPAQSAHDGLYTMHCDGVAQLFKKGVTNICGTYHTCLPTHLRSQACHHPQRPITSSGEIGVFVYSAGFKAVLDKLGRRGGRLSTVDLRTFYMWSFAMRAPSLASPTGLQWGRWITCRGSTKMDR</sequence>
<dbReference type="EMBL" id="WIUZ02000003">
    <property type="protein sequence ID" value="KAF9789229.1"/>
    <property type="molecule type" value="Genomic_DNA"/>
</dbReference>
<dbReference type="AlphaFoldDB" id="A0A9P6HKN3"/>
<reference evidence="1" key="1">
    <citation type="journal article" date="2020" name="Nat. Commun.">
        <title>Large-scale genome sequencing of mycorrhizal fungi provides insights into the early evolution of symbiotic traits.</title>
        <authorList>
            <person name="Miyauchi S."/>
            <person name="Kiss E."/>
            <person name="Kuo A."/>
            <person name="Drula E."/>
            <person name="Kohler A."/>
            <person name="Sanchez-Garcia M."/>
            <person name="Morin E."/>
            <person name="Andreopoulos B."/>
            <person name="Barry K.W."/>
            <person name="Bonito G."/>
            <person name="Buee M."/>
            <person name="Carver A."/>
            <person name="Chen C."/>
            <person name="Cichocki N."/>
            <person name="Clum A."/>
            <person name="Culley D."/>
            <person name="Crous P.W."/>
            <person name="Fauchery L."/>
            <person name="Girlanda M."/>
            <person name="Hayes R.D."/>
            <person name="Keri Z."/>
            <person name="LaButti K."/>
            <person name="Lipzen A."/>
            <person name="Lombard V."/>
            <person name="Magnuson J."/>
            <person name="Maillard F."/>
            <person name="Murat C."/>
            <person name="Nolan M."/>
            <person name="Ohm R.A."/>
            <person name="Pangilinan J."/>
            <person name="Pereira M.F."/>
            <person name="Perotto S."/>
            <person name="Peter M."/>
            <person name="Pfister S."/>
            <person name="Riley R."/>
            <person name="Sitrit Y."/>
            <person name="Stielow J.B."/>
            <person name="Szollosi G."/>
            <person name="Zifcakova L."/>
            <person name="Stursova M."/>
            <person name="Spatafora J.W."/>
            <person name="Tedersoo L."/>
            <person name="Vaario L.M."/>
            <person name="Yamada A."/>
            <person name="Yan M."/>
            <person name="Wang P."/>
            <person name="Xu J."/>
            <person name="Bruns T."/>
            <person name="Baldrian P."/>
            <person name="Vilgalys R."/>
            <person name="Dunand C."/>
            <person name="Henrissat B."/>
            <person name="Grigoriev I.V."/>
            <person name="Hibbett D."/>
            <person name="Nagy L.G."/>
            <person name="Martin F.M."/>
        </authorList>
    </citation>
    <scope>NUCLEOTIDE SEQUENCE</scope>
    <source>
        <strain evidence="1">UH-Tt-Lm1</strain>
    </source>
</reference>
<name>A0A9P6HKN3_9AGAM</name>